<evidence type="ECO:0000313" key="3">
    <source>
        <dbReference type="Proteomes" id="UP000244336"/>
    </source>
</evidence>
<protein>
    <submittedName>
        <fullName evidence="2">Uncharacterized protein</fullName>
    </submittedName>
</protein>
<keyword evidence="3" id="KW-1185">Reference proteome</keyword>
<dbReference type="Proteomes" id="UP000244336">
    <property type="component" value="Chromosome 7"/>
</dbReference>
<reference evidence="2 3" key="1">
    <citation type="submission" date="2018-04" db="EMBL/GenBank/DDBJ databases">
        <title>WGS assembly of Panicum hallii var. hallii HAL2.</title>
        <authorList>
            <person name="Lovell J."/>
            <person name="Jenkins J."/>
            <person name="Lowry D."/>
            <person name="Mamidi S."/>
            <person name="Sreedasyam A."/>
            <person name="Weng X."/>
            <person name="Barry K."/>
            <person name="Bonette J."/>
            <person name="Campitelli B."/>
            <person name="Daum C."/>
            <person name="Gordon S."/>
            <person name="Gould B."/>
            <person name="Lipzen A."/>
            <person name="MacQueen A."/>
            <person name="Palacio-Mejia J."/>
            <person name="Plott C."/>
            <person name="Shakirov E."/>
            <person name="Shu S."/>
            <person name="Yoshinaga Y."/>
            <person name="Zane M."/>
            <person name="Rokhsar D."/>
            <person name="Grimwood J."/>
            <person name="Schmutz J."/>
            <person name="Juenger T."/>
        </authorList>
    </citation>
    <scope>NUCLEOTIDE SEQUENCE [LARGE SCALE GENOMIC DNA]</scope>
    <source>
        <strain evidence="3">cv. HAL2</strain>
    </source>
</reference>
<dbReference type="EMBL" id="CM009755">
    <property type="protein sequence ID" value="PUZ47523.1"/>
    <property type="molecule type" value="Genomic_DNA"/>
</dbReference>
<sequence length="101" mass="10829">MKRRRRAATPLPSSAVVLPPPPRLRRAPPLHLRPGVAAAPPLPRLRRAPPLPRPGVAAPTYNGASTSAGSSQLVFLLAYAESVSIGAYYLIPLSYVQTQRN</sequence>
<name>A0A2T7CWB2_9POAL</name>
<organism evidence="2 3">
    <name type="scientific">Panicum hallii var. hallii</name>
    <dbReference type="NCBI Taxonomy" id="1504633"/>
    <lineage>
        <taxon>Eukaryota</taxon>
        <taxon>Viridiplantae</taxon>
        <taxon>Streptophyta</taxon>
        <taxon>Embryophyta</taxon>
        <taxon>Tracheophyta</taxon>
        <taxon>Spermatophyta</taxon>
        <taxon>Magnoliopsida</taxon>
        <taxon>Liliopsida</taxon>
        <taxon>Poales</taxon>
        <taxon>Poaceae</taxon>
        <taxon>PACMAD clade</taxon>
        <taxon>Panicoideae</taxon>
        <taxon>Panicodae</taxon>
        <taxon>Paniceae</taxon>
        <taxon>Panicinae</taxon>
        <taxon>Panicum</taxon>
        <taxon>Panicum sect. Panicum</taxon>
    </lineage>
</organism>
<dbReference type="Gramene" id="PUZ47523">
    <property type="protein sequence ID" value="PUZ47523"/>
    <property type="gene ID" value="GQ55_7G172300"/>
</dbReference>
<gene>
    <name evidence="2" type="ORF">GQ55_7G172300</name>
</gene>
<feature type="region of interest" description="Disordered" evidence="1">
    <location>
        <begin position="1"/>
        <end position="57"/>
    </location>
</feature>
<feature type="compositionally biased region" description="Low complexity" evidence="1">
    <location>
        <begin position="29"/>
        <end position="39"/>
    </location>
</feature>
<evidence type="ECO:0000313" key="2">
    <source>
        <dbReference type="EMBL" id="PUZ47523.1"/>
    </source>
</evidence>
<evidence type="ECO:0000256" key="1">
    <source>
        <dbReference type="SAM" id="MobiDB-lite"/>
    </source>
</evidence>
<dbReference type="AlphaFoldDB" id="A0A2T7CWB2"/>
<proteinExistence type="predicted"/>
<accession>A0A2T7CWB2</accession>